<evidence type="ECO:0000313" key="1">
    <source>
        <dbReference type="EMBL" id="MEX0408747.1"/>
    </source>
</evidence>
<keyword evidence="2" id="KW-1185">Reference proteome</keyword>
<dbReference type="Proteomes" id="UP001556692">
    <property type="component" value="Unassembled WGS sequence"/>
</dbReference>
<accession>A0ABV3SPM1</accession>
<name>A0ABV3SPM1_9HYPH</name>
<organism evidence="1 2">
    <name type="scientific">Aquibium pacificus</name>
    <dbReference type="NCBI Taxonomy" id="3153579"/>
    <lineage>
        <taxon>Bacteria</taxon>
        <taxon>Pseudomonadati</taxon>
        <taxon>Pseudomonadota</taxon>
        <taxon>Alphaproteobacteria</taxon>
        <taxon>Hyphomicrobiales</taxon>
        <taxon>Phyllobacteriaceae</taxon>
        <taxon>Aquibium</taxon>
    </lineage>
</organism>
<protein>
    <submittedName>
        <fullName evidence="1">Uncharacterized protein</fullName>
    </submittedName>
</protein>
<dbReference type="EMBL" id="JBDPGJ010000006">
    <property type="protein sequence ID" value="MEX0408747.1"/>
    <property type="molecule type" value="Genomic_DNA"/>
</dbReference>
<sequence length="63" mass="6633">MRNLTLGGPLVAVGREPAPAPWHGLSYAPLQAVAIRYAAAGAEIWNIPGVETMPAPAERRMAP</sequence>
<reference evidence="1 2" key="1">
    <citation type="submission" date="2024-05" db="EMBL/GenBank/DDBJ databases">
        <authorList>
            <person name="Jiang F."/>
        </authorList>
    </citation>
    <scope>NUCLEOTIDE SEQUENCE [LARGE SCALE GENOMIC DNA]</scope>
    <source>
        <strain evidence="1 2">LZ166</strain>
    </source>
</reference>
<gene>
    <name evidence="1" type="ORF">ABGN05_24180</name>
</gene>
<dbReference type="RefSeq" id="WP_367956617.1">
    <property type="nucleotide sequence ID" value="NZ_JBDPGJ010000006.1"/>
</dbReference>
<proteinExistence type="predicted"/>
<comment type="caution">
    <text evidence="1">The sequence shown here is derived from an EMBL/GenBank/DDBJ whole genome shotgun (WGS) entry which is preliminary data.</text>
</comment>
<evidence type="ECO:0000313" key="2">
    <source>
        <dbReference type="Proteomes" id="UP001556692"/>
    </source>
</evidence>